<dbReference type="AlphaFoldDB" id="A0A0E9W8J6"/>
<reference evidence="1" key="1">
    <citation type="submission" date="2014-11" db="EMBL/GenBank/DDBJ databases">
        <authorList>
            <person name="Amaro Gonzalez C."/>
        </authorList>
    </citation>
    <scope>NUCLEOTIDE SEQUENCE</scope>
</reference>
<organism evidence="1">
    <name type="scientific">Anguilla anguilla</name>
    <name type="common">European freshwater eel</name>
    <name type="synonym">Muraena anguilla</name>
    <dbReference type="NCBI Taxonomy" id="7936"/>
    <lineage>
        <taxon>Eukaryota</taxon>
        <taxon>Metazoa</taxon>
        <taxon>Chordata</taxon>
        <taxon>Craniata</taxon>
        <taxon>Vertebrata</taxon>
        <taxon>Euteleostomi</taxon>
        <taxon>Actinopterygii</taxon>
        <taxon>Neopterygii</taxon>
        <taxon>Teleostei</taxon>
        <taxon>Anguilliformes</taxon>
        <taxon>Anguillidae</taxon>
        <taxon>Anguilla</taxon>
    </lineage>
</organism>
<dbReference type="EMBL" id="GBXM01022794">
    <property type="protein sequence ID" value="JAH85783.1"/>
    <property type="molecule type" value="Transcribed_RNA"/>
</dbReference>
<protein>
    <submittedName>
        <fullName evidence="1">Uncharacterized protein</fullName>
    </submittedName>
</protein>
<sequence>MQESSRGMEKKILFSFFFLFHKVLRL</sequence>
<proteinExistence type="predicted"/>
<evidence type="ECO:0000313" key="1">
    <source>
        <dbReference type="EMBL" id="JAH85783.1"/>
    </source>
</evidence>
<reference evidence="1" key="2">
    <citation type="journal article" date="2015" name="Fish Shellfish Immunol.">
        <title>Early steps in the European eel (Anguilla anguilla)-Vibrio vulnificus interaction in the gills: Role of the RtxA13 toxin.</title>
        <authorList>
            <person name="Callol A."/>
            <person name="Pajuelo D."/>
            <person name="Ebbesson L."/>
            <person name="Teles M."/>
            <person name="MacKenzie S."/>
            <person name="Amaro C."/>
        </authorList>
    </citation>
    <scope>NUCLEOTIDE SEQUENCE</scope>
</reference>
<name>A0A0E9W8J6_ANGAN</name>
<accession>A0A0E9W8J6</accession>